<comment type="similarity">
    <text evidence="2">Belongs to the cerato-platanin family.</text>
</comment>
<organism evidence="5 6">
    <name type="scientific">Aspergillus clavatus (strain ATCC 1007 / CBS 513.65 / DSM 816 / NCTC 3887 / NRRL 1 / QM 1276 / 107)</name>
    <dbReference type="NCBI Taxonomy" id="344612"/>
    <lineage>
        <taxon>Eukaryota</taxon>
        <taxon>Fungi</taxon>
        <taxon>Dikarya</taxon>
        <taxon>Ascomycota</taxon>
        <taxon>Pezizomycotina</taxon>
        <taxon>Eurotiomycetes</taxon>
        <taxon>Eurotiomycetidae</taxon>
        <taxon>Eurotiales</taxon>
        <taxon>Aspergillaceae</taxon>
        <taxon>Aspergillus</taxon>
        <taxon>Aspergillus subgen. Fumigati</taxon>
    </lineage>
</organism>
<evidence type="ECO:0000313" key="6">
    <source>
        <dbReference type="Proteomes" id="UP000006701"/>
    </source>
</evidence>
<dbReference type="Gene3D" id="2.40.40.10">
    <property type="entry name" value="RlpA-like domain"/>
    <property type="match status" value="1"/>
</dbReference>
<feature type="chain" id="PRO_5002632917" evidence="4">
    <location>
        <begin position="21"/>
        <end position="155"/>
    </location>
</feature>
<proteinExistence type="inferred from homology"/>
<dbReference type="InterPro" id="IPR036908">
    <property type="entry name" value="RlpA-like_sf"/>
</dbReference>
<name>A1C6U7_ASPCL</name>
<dbReference type="eggNOG" id="ENOG502SQTH">
    <property type="taxonomic scope" value="Eukaryota"/>
</dbReference>
<dbReference type="Pfam" id="PF07249">
    <property type="entry name" value="Cerato-platanin"/>
    <property type="match status" value="1"/>
</dbReference>
<dbReference type="OMA" id="QCGTCYG"/>
<dbReference type="EMBL" id="DS027045">
    <property type="protein sequence ID" value="EAW14118.1"/>
    <property type="molecule type" value="Genomic_DNA"/>
</dbReference>
<sequence length="155" mass="15992">MKSFTSTLSLLALFLSSSLAVPTPDTNAAAATSVSVSYDQRYDVAGNSMSTTSCSDGLYGLASKWPTFGAVPSFALIGGAPTIPGWNSPNCGKCYKLHFAAGNVDQTIYVTAIDAAPGGFNIGLNAMNQLTGGLAGQLGRVTATYEEADKSFCKQ</sequence>
<protein>
    <submittedName>
        <fullName evidence="5">Allergen Asp F13</fullName>
    </submittedName>
</protein>
<evidence type="ECO:0000256" key="2">
    <source>
        <dbReference type="ARBA" id="ARBA00010421"/>
    </source>
</evidence>
<dbReference type="KEGG" id="act:ACLA_071510"/>
<dbReference type="Proteomes" id="UP000006701">
    <property type="component" value="Unassembled WGS sequence"/>
</dbReference>
<dbReference type="OrthoDB" id="4898945at2759"/>
<dbReference type="CDD" id="cd22778">
    <property type="entry name" value="DPBB_CEPL-like"/>
    <property type="match status" value="1"/>
</dbReference>
<evidence type="ECO:0000256" key="4">
    <source>
        <dbReference type="SAM" id="SignalP"/>
    </source>
</evidence>
<evidence type="ECO:0000256" key="3">
    <source>
        <dbReference type="ARBA" id="ARBA00022525"/>
    </source>
</evidence>
<comment type="subcellular location">
    <subcellularLocation>
        <location evidence="1">Secreted</location>
    </subcellularLocation>
</comment>
<keyword evidence="3" id="KW-0964">Secreted</keyword>
<dbReference type="SUPFAM" id="SSF50685">
    <property type="entry name" value="Barwin-like endoglucanases"/>
    <property type="match status" value="1"/>
</dbReference>
<dbReference type="HOGENOM" id="CLU_111635_0_0_1"/>
<gene>
    <name evidence="5" type="ORF">ACLA_071510</name>
</gene>
<keyword evidence="6" id="KW-1185">Reference proteome</keyword>
<dbReference type="RefSeq" id="XP_001275544.1">
    <property type="nucleotide sequence ID" value="XM_001275543.1"/>
</dbReference>
<accession>A1C6U7</accession>
<dbReference type="InterPro" id="IPR010829">
    <property type="entry name" value="Cerato-platanin"/>
</dbReference>
<feature type="signal peptide" evidence="4">
    <location>
        <begin position="1"/>
        <end position="20"/>
    </location>
</feature>
<keyword evidence="4" id="KW-0732">Signal</keyword>
<dbReference type="VEuPathDB" id="FungiDB:ACLA_071510"/>
<evidence type="ECO:0000313" key="5">
    <source>
        <dbReference type="EMBL" id="EAW14118.1"/>
    </source>
</evidence>
<dbReference type="GeneID" id="4708043"/>
<evidence type="ECO:0000256" key="1">
    <source>
        <dbReference type="ARBA" id="ARBA00004613"/>
    </source>
</evidence>
<reference evidence="5 6" key="1">
    <citation type="journal article" date="2008" name="PLoS Genet.">
        <title>Genomic islands in the pathogenic filamentous fungus Aspergillus fumigatus.</title>
        <authorList>
            <person name="Fedorova N.D."/>
            <person name="Khaldi N."/>
            <person name="Joardar V.S."/>
            <person name="Maiti R."/>
            <person name="Amedeo P."/>
            <person name="Anderson M.J."/>
            <person name="Crabtree J."/>
            <person name="Silva J.C."/>
            <person name="Badger J.H."/>
            <person name="Albarraq A."/>
            <person name="Angiuoli S."/>
            <person name="Bussey H."/>
            <person name="Bowyer P."/>
            <person name="Cotty P.J."/>
            <person name="Dyer P.S."/>
            <person name="Egan A."/>
            <person name="Galens K."/>
            <person name="Fraser-Liggett C.M."/>
            <person name="Haas B.J."/>
            <person name="Inman J.M."/>
            <person name="Kent R."/>
            <person name="Lemieux S."/>
            <person name="Malavazi I."/>
            <person name="Orvis J."/>
            <person name="Roemer T."/>
            <person name="Ronning C.M."/>
            <person name="Sundaram J.P."/>
            <person name="Sutton G."/>
            <person name="Turner G."/>
            <person name="Venter J.C."/>
            <person name="White O.R."/>
            <person name="Whitty B.R."/>
            <person name="Youngman P."/>
            <person name="Wolfe K.H."/>
            <person name="Goldman G.H."/>
            <person name="Wortman J.R."/>
            <person name="Jiang B."/>
            <person name="Denning D.W."/>
            <person name="Nierman W.C."/>
        </authorList>
    </citation>
    <scope>NUCLEOTIDE SEQUENCE [LARGE SCALE GENOMIC DNA]</scope>
    <source>
        <strain evidence="6">ATCC 1007 / CBS 513.65 / DSM 816 / NCTC 3887 / NRRL 1</strain>
    </source>
</reference>
<dbReference type="AlphaFoldDB" id="A1C6U7"/>
<dbReference type="GO" id="GO:0005576">
    <property type="term" value="C:extracellular region"/>
    <property type="evidence" value="ECO:0007669"/>
    <property type="project" value="UniProtKB-SubCell"/>
</dbReference>